<feature type="transmembrane region" description="Helical" evidence="6">
    <location>
        <begin position="80"/>
        <end position="100"/>
    </location>
</feature>
<feature type="transmembrane region" description="Helical" evidence="6">
    <location>
        <begin position="230"/>
        <end position="247"/>
    </location>
</feature>
<evidence type="ECO:0000259" key="7">
    <source>
        <dbReference type="Pfam" id="PF03151"/>
    </source>
</evidence>
<evidence type="ECO:0000256" key="6">
    <source>
        <dbReference type="SAM" id="Phobius"/>
    </source>
</evidence>
<keyword evidence="3 6" id="KW-1133">Transmembrane helix</keyword>
<feature type="transmembrane region" description="Helical" evidence="6">
    <location>
        <begin position="337"/>
        <end position="358"/>
    </location>
</feature>
<dbReference type="PANTHER" id="PTHR11132">
    <property type="entry name" value="SOLUTE CARRIER FAMILY 35"/>
    <property type="match status" value="1"/>
</dbReference>
<dbReference type="InterPro" id="IPR050186">
    <property type="entry name" value="TPT_transporter"/>
</dbReference>
<feature type="transmembrane region" description="Helical" evidence="6">
    <location>
        <begin position="306"/>
        <end position="325"/>
    </location>
</feature>
<feature type="transmembrane region" description="Helical" evidence="6">
    <location>
        <begin position="207"/>
        <end position="224"/>
    </location>
</feature>
<protein>
    <recommendedName>
        <fullName evidence="7">Sugar phosphate transporter domain-containing protein</fullName>
    </recommendedName>
</protein>
<evidence type="ECO:0000256" key="2">
    <source>
        <dbReference type="ARBA" id="ARBA00022692"/>
    </source>
</evidence>
<keyword evidence="9" id="KW-1185">Reference proteome</keyword>
<accession>A0ABQ9LZ86</accession>
<evidence type="ECO:0000256" key="5">
    <source>
        <dbReference type="SAM" id="MobiDB-lite"/>
    </source>
</evidence>
<name>A0ABQ9LZ86_HEVBR</name>
<feature type="transmembrane region" description="Helical" evidence="6">
    <location>
        <begin position="267"/>
        <end position="286"/>
    </location>
</feature>
<evidence type="ECO:0000256" key="4">
    <source>
        <dbReference type="ARBA" id="ARBA00023136"/>
    </source>
</evidence>
<evidence type="ECO:0000313" key="8">
    <source>
        <dbReference type="EMBL" id="KAJ9172845.1"/>
    </source>
</evidence>
<comment type="subcellular location">
    <subcellularLocation>
        <location evidence="1">Membrane</location>
        <topology evidence="1">Multi-pass membrane protein</topology>
    </subcellularLocation>
</comment>
<dbReference type="Proteomes" id="UP001174677">
    <property type="component" value="Chromosome 9"/>
</dbReference>
<dbReference type="EMBL" id="JARPOI010000009">
    <property type="protein sequence ID" value="KAJ9172845.1"/>
    <property type="molecule type" value="Genomic_DNA"/>
</dbReference>
<gene>
    <name evidence="8" type="ORF">P3X46_016043</name>
</gene>
<dbReference type="Pfam" id="PF03151">
    <property type="entry name" value="TPT"/>
    <property type="match status" value="1"/>
</dbReference>
<keyword evidence="2 6" id="KW-0812">Transmembrane</keyword>
<evidence type="ECO:0000256" key="3">
    <source>
        <dbReference type="ARBA" id="ARBA00022989"/>
    </source>
</evidence>
<dbReference type="InterPro" id="IPR004853">
    <property type="entry name" value="Sugar_P_trans_dom"/>
</dbReference>
<feature type="domain" description="Sugar phosphate transporter" evidence="7">
    <location>
        <begin position="82"/>
        <end position="381"/>
    </location>
</feature>
<organism evidence="8 9">
    <name type="scientific">Hevea brasiliensis</name>
    <name type="common">Para rubber tree</name>
    <name type="synonym">Siphonia brasiliensis</name>
    <dbReference type="NCBI Taxonomy" id="3981"/>
    <lineage>
        <taxon>Eukaryota</taxon>
        <taxon>Viridiplantae</taxon>
        <taxon>Streptophyta</taxon>
        <taxon>Embryophyta</taxon>
        <taxon>Tracheophyta</taxon>
        <taxon>Spermatophyta</taxon>
        <taxon>Magnoliopsida</taxon>
        <taxon>eudicotyledons</taxon>
        <taxon>Gunneridae</taxon>
        <taxon>Pentapetalae</taxon>
        <taxon>rosids</taxon>
        <taxon>fabids</taxon>
        <taxon>Malpighiales</taxon>
        <taxon>Euphorbiaceae</taxon>
        <taxon>Crotonoideae</taxon>
        <taxon>Micrandreae</taxon>
        <taxon>Hevea</taxon>
    </lineage>
</organism>
<comment type="caution">
    <text evidence="8">The sequence shown here is derived from an EMBL/GenBank/DDBJ whole genome shotgun (WGS) entry which is preliminary data.</text>
</comment>
<feature type="transmembrane region" description="Helical" evidence="6">
    <location>
        <begin position="120"/>
        <end position="140"/>
    </location>
</feature>
<evidence type="ECO:0000256" key="1">
    <source>
        <dbReference type="ARBA" id="ARBA00004141"/>
    </source>
</evidence>
<proteinExistence type="predicted"/>
<dbReference type="SUPFAM" id="SSF103481">
    <property type="entry name" value="Multidrug resistance efflux transporter EmrE"/>
    <property type="match status" value="1"/>
</dbReference>
<sequence>MDQEINIHTMDHEVNIHTMDHEINIHNRGKDKENYVPFDIENGSPKEIRPSNSSDDTADSFGNHEKLPLKTKSPVSAADVLKTLFFILVWYTFSTFLTLYNKTLLGDDLGKFPAPLLMNTIHFAMQAVLSKFITWFWSHRFQLSVAMTWRDYFMRVVPTALGTALDVNLSNASLVFISVTFATMCKSASPIFLLLFAFAFRLESPSFRLLGIILIISVGILLTVAKETEFEFWGFVLVMLAAVMSGFRWSMTQILLQKEEYGLKNPLTLMSFVTPVMAIVTALFSLMFDPWYEFRKNSYFDNSWHIARSCFLMFFGGTLAFFMVLTEYVLVSVTSAVTVTIAGVVKEAVTILVAVFYFHDKFTWLKGVGLLIIMVGVSLFNWYKYEKLQKRQMSEDDVAGSPMANVAAKYVILEEMDDDG</sequence>
<keyword evidence="4 6" id="KW-0472">Membrane</keyword>
<feature type="region of interest" description="Disordered" evidence="5">
    <location>
        <begin position="34"/>
        <end position="65"/>
    </location>
</feature>
<feature type="transmembrane region" description="Helical" evidence="6">
    <location>
        <begin position="364"/>
        <end position="383"/>
    </location>
</feature>
<evidence type="ECO:0000313" key="9">
    <source>
        <dbReference type="Proteomes" id="UP001174677"/>
    </source>
</evidence>
<reference evidence="8" key="1">
    <citation type="journal article" date="2023" name="Plant Biotechnol. J.">
        <title>Chromosome-level wild Hevea brasiliensis genome provides new tools for genomic-assisted breeding and valuable loci to elevate rubber yield.</title>
        <authorList>
            <person name="Cheng H."/>
            <person name="Song X."/>
            <person name="Hu Y."/>
            <person name="Wu T."/>
            <person name="Yang Q."/>
            <person name="An Z."/>
            <person name="Feng S."/>
            <person name="Deng Z."/>
            <person name="Wu W."/>
            <person name="Zeng X."/>
            <person name="Tu M."/>
            <person name="Wang X."/>
            <person name="Huang H."/>
        </authorList>
    </citation>
    <scope>NUCLEOTIDE SEQUENCE</scope>
    <source>
        <strain evidence="8">MT/VB/25A 57/8</strain>
    </source>
</reference>
<feature type="transmembrane region" description="Helical" evidence="6">
    <location>
        <begin position="175"/>
        <end position="200"/>
    </location>
</feature>
<dbReference type="InterPro" id="IPR037185">
    <property type="entry name" value="EmrE-like"/>
</dbReference>